<keyword evidence="5 10" id="KW-0378">Hydrolase</keyword>
<comment type="caution">
    <text evidence="13">The sequence shown here is derived from an EMBL/GenBank/DDBJ whole genome shotgun (WGS) entry which is preliminary data.</text>
</comment>
<dbReference type="EC" id="3.4.24.-" evidence="13"/>
<evidence type="ECO:0000256" key="11">
    <source>
        <dbReference type="SAM" id="Phobius"/>
    </source>
</evidence>
<name>A0ABS4F2Q8_9CLOT</name>
<dbReference type="RefSeq" id="WP_209797292.1">
    <property type="nucleotide sequence ID" value="NZ_JAGGJZ010000006.1"/>
</dbReference>
<evidence type="ECO:0000256" key="3">
    <source>
        <dbReference type="ARBA" id="ARBA00022692"/>
    </source>
</evidence>
<feature type="domain" description="Peptidase M48" evidence="12">
    <location>
        <begin position="107"/>
        <end position="282"/>
    </location>
</feature>
<evidence type="ECO:0000256" key="10">
    <source>
        <dbReference type="RuleBase" id="RU003983"/>
    </source>
</evidence>
<keyword evidence="13" id="KW-0346">Stress response</keyword>
<proteinExistence type="inferred from homology"/>
<accession>A0ABS4F2Q8</accession>
<evidence type="ECO:0000313" key="14">
    <source>
        <dbReference type="Proteomes" id="UP000783390"/>
    </source>
</evidence>
<feature type="transmembrane region" description="Helical" evidence="11">
    <location>
        <begin position="159"/>
        <end position="192"/>
    </location>
</feature>
<sequence>MTYFVDFIKNLTKKSNIGVLIYLILNTLIVVALFSEGFNNIKGIFVGIIVYAISLVVALSPVGEWVLRLQTGCKKIKRKEFVNRLEPLFNEVYAKAKELSPSIPDDVQLFMSNDESPNAFATGRKTICLTKGFLRYSDEEIKATFAHELGHLAHKDTDLILMITIGNFIVTAMFIIYRVIINIVGIVLGAASEGIGSIIYNIFIDLILVAIMWIWTKIGTMLVMHSSRQNEYLADEFAFNCGYGDSLAAVLDTFNGSSQKGLWANLASSHPDSDDRIARLQELGSSYVRE</sequence>
<protein>
    <submittedName>
        <fullName evidence="13">Heat shock protein HtpX</fullName>
        <ecNumber evidence="13">3.4.24.-</ecNumber>
    </submittedName>
</protein>
<dbReference type="Pfam" id="PF01435">
    <property type="entry name" value="Peptidase_M48"/>
    <property type="match status" value="1"/>
</dbReference>
<dbReference type="PANTHER" id="PTHR43221:SF2">
    <property type="entry name" value="PROTEASE HTPX HOMOLOG"/>
    <property type="match status" value="1"/>
</dbReference>
<reference evidence="13 14" key="1">
    <citation type="submission" date="2021-03" db="EMBL/GenBank/DDBJ databases">
        <title>Genomic Encyclopedia of Type Strains, Phase IV (KMG-IV): sequencing the most valuable type-strain genomes for metagenomic binning, comparative biology and taxonomic classification.</title>
        <authorList>
            <person name="Goeker M."/>
        </authorList>
    </citation>
    <scope>NUCLEOTIDE SEQUENCE [LARGE SCALE GENOMIC DNA]</scope>
    <source>
        <strain evidence="13 14">DSM 3984</strain>
    </source>
</reference>
<evidence type="ECO:0000256" key="5">
    <source>
        <dbReference type="ARBA" id="ARBA00022801"/>
    </source>
</evidence>
<gene>
    <name evidence="13" type="ORF">J2Z53_001967</name>
</gene>
<keyword evidence="6 10" id="KW-0862">Zinc</keyword>
<dbReference type="PANTHER" id="PTHR43221">
    <property type="entry name" value="PROTEASE HTPX"/>
    <property type="match status" value="1"/>
</dbReference>
<dbReference type="InterPro" id="IPR001915">
    <property type="entry name" value="Peptidase_M48"/>
</dbReference>
<keyword evidence="7 11" id="KW-1133">Transmembrane helix</keyword>
<keyword evidence="2 10" id="KW-0645">Protease</keyword>
<evidence type="ECO:0000256" key="7">
    <source>
        <dbReference type="ARBA" id="ARBA00022989"/>
    </source>
</evidence>
<dbReference type="InterPro" id="IPR050083">
    <property type="entry name" value="HtpX_protease"/>
</dbReference>
<keyword evidence="3 11" id="KW-0812">Transmembrane</keyword>
<comment type="cofactor">
    <cofactor evidence="10">
        <name>Zn(2+)</name>
        <dbReference type="ChEBI" id="CHEBI:29105"/>
    </cofactor>
    <text evidence="10">Binds 1 zinc ion per subunit.</text>
</comment>
<dbReference type="Proteomes" id="UP000783390">
    <property type="component" value="Unassembled WGS sequence"/>
</dbReference>
<organism evidence="13 14">
    <name type="scientific">Clostridium moniliforme</name>
    <dbReference type="NCBI Taxonomy" id="39489"/>
    <lineage>
        <taxon>Bacteria</taxon>
        <taxon>Bacillati</taxon>
        <taxon>Bacillota</taxon>
        <taxon>Clostridia</taxon>
        <taxon>Eubacteriales</taxon>
        <taxon>Clostridiaceae</taxon>
        <taxon>Clostridium</taxon>
    </lineage>
</organism>
<feature type="transmembrane region" description="Helical" evidence="11">
    <location>
        <begin position="198"/>
        <end position="216"/>
    </location>
</feature>
<evidence type="ECO:0000256" key="1">
    <source>
        <dbReference type="ARBA" id="ARBA00022475"/>
    </source>
</evidence>
<keyword evidence="8 10" id="KW-0482">Metalloprotease</keyword>
<dbReference type="GO" id="GO:0016787">
    <property type="term" value="F:hydrolase activity"/>
    <property type="evidence" value="ECO:0007669"/>
    <property type="project" value="UniProtKB-KW"/>
</dbReference>
<keyword evidence="14" id="KW-1185">Reference proteome</keyword>
<feature type="transmembrane region" description="Helical" evidence="11">
    <location>
        <begin position="19"/>
        <end position="38"/>
    </location>
</feature>
<evidence type="ECO:0000313" key="13">
    <source>
        <dbReference type="EMBL" id="MBP1890372.1"/>
    </source>
</evidence>
<evidence type="ECO:0000256" key="8">
    <source>
        <dbReference type="ARBA" id="ARBA00023049"/>
    </source>
</evidence>
<evidence type="ECO:0000259" key="12">
    <source>
        <dbReference type="Pfam" id="PF01435"/>
    </source>
</evidence>
<keyword evidence="1" id="KW-1003">Cell membrane</keyword>
<feature type="transmembrane region" description="Helical" evidence="11">
    <location>
        <begin position="44"/>
        <end position="67"/>
    </location>
</feature>
<dbReference type="CDD" id="cd07337">
    <property type="entry name" value="M48B_HtpX_like"/>
    <property type="match status" value="1"/>
</dbReference>
<keyword evidence="4" id="KW-0479">Metal-binding</keyword>
<evidence type="ECO:0000256" key="9">
    <source>
        <dbReference type="ARBA" id="ARBA00023136"/>
    </source>
</evidence>
<evidence type="ECO:0000256" key="2">
    <source>
        <dbReference type="ARBA" id="ARBA00022670"/>
    </source>
</evidence>
<dbReference type="EMBL" id="JAGGJZ010000006">
    <property type="protein sequence ID" value="MBP1890372.1"/>
    <property type="molecule type" value="Genomic_DNA"/>
</dbReference>
<comment type="similarity">
    <text evidence="10">Belongs to the peptidase M48 family.</text>
</comment>
<evidence type="ECO:0000256" key="4">
    <source>
        <dbReference type="ARBA" id="ARBA00022723"/>
    </source>
</evidence>
<dbReference type="Gene3D" id="3.30.2010.10">
    <property type="entry name" value="Metalloproteases ('zincins'), catalytic domain"/>
    <property type="match status" value="1"/>
</dbReference>
<evidence type="ECO:0000256" key="6">
    <source>
        <dbReference type="ARBA" id="ARBA00022833"/>
    </source>
</evidence>
<keyword evidence="9 11" id="KW-0472">Membrane</keyword>